<evidence type="ECO:0000313" key="2">
    <source>
        <dbReference type="EMBL" id="EWM28215.1"/>
    </source>
</evidence>
<feature type="region of interest" description="Disordered" evidence="1">
    <location>
        <begin position="1"/>
        <end position="49"/>
    </location>
</feature>
<dbReference type="GO" id="GO:0051082">
    <property type="term" value="F:unfolded protein binding"/>
    <property type="evidence" value="ECO:0007669"/>
    <property type="project" value="TreeGrafter"/>
</dbReference>
<dbReference type="GO" id="GO:0006606">
    <property type="term" value="P:protein import into nucleus"/>
    <property type="evidence" value="ECO:0007669"/>
    <property type="project" value="TreeGrafter"/>
</dbReference>
<dbReference type="PANTHER" id="PTHR13347">
    <property type="entry name" value="HEAT REPEAT-CONTAINING PROTEIN 3"/>
    <property type="match status" value="1"/>
</dbReference>
<comment type="caution">
    <text evidence="2">The sequence shown here is derived from an EMBL/GenBank/DDBJ whole genome shotgun (WGS) entry which is preliminary data.</text>
</comment>
<reference evidence="2 3" key="1">
    <citation type="journal article" date="2014" name="Mol. Plant">
        <title>Chromosome Scale Genome Assembly and Transcriptome Profiling of Nannochloropsis gaditana in Nitrogen Depletion.</title>
        <authorList>
            <person name="Corteggiani Carpinelli E."/>
            <person name="Telatin A."/>
            <person name="Vitulo N."/>
            <person name="Forcato C."/>
            <person name="D'Angelo M."/>
            <person name="Schiavon R."/>
            <person name="Vezzi A."/>
            <person name="Giacometti G.M."/>
            <person name="Morosinotto T."/>
            <person name="Valle G."/>
        </authorList>
    </citation>
    <scope>NUCLEOTIDE SEQUENCE [LARGE SCALE GENOMIC DNA]</scope>
    <source>
        <strain evidence="2 3">B-31</strain>
    </source>
</reference>
<proteinExistence type="predicted"/>
<sequence>MGKAKKARASRHARHDPVGFPSGRTARSSSCADTEQETRQHAHQHQKAHKLLEELRSPDLARKEAAVVAMAQLLAAGDVDGDEEVAGLNGNERADRGPMRASKGSARFRALIHKLVDGGAVDLLMERMFDTASTVRLHGAGALRYVHIKNEVFGELESLMPESKGRKWPVHVSQGCNKIFATLEASRSSRLDDNLSTKIAETRIWRRCGTDASPPRWCKRAS</sequence>
<keyword evidence="3" id="KW-1185">Reference proteome</keyword>
<name>W7TM87_9STRA</name>
<evidence type="ECO:0000256" key="1">
    <source>
        <dbReference type="SAM" id="MobiDB-lite"/>
    </source>
</evidence>
<organism evidence="2 3">
    <name type="scientific">Nannochloropsis gaditana</name>
    <dbReference type="NCBI Taxonomy" id="72520"/>
    <lineage>
        <taxon>Eukaryota</taxon>
        <taxon>Sar</taxon>
        <taxon>Stramenopiles</taxon>
        <taxon>Ochrophyta</taxon>
        <taxon>Eustigmatophyceae</taxon>
        <taxon>Eustigmatales</taxon>
        <taxon>Monodopsidaceae</taxon>
        <taxon>Nannochloropsis</taxon>
    </lineage>
</organism>
<dbReference type="Proteomes" id="UP000019335">
    <property type="component" value="Chromosome 5"/>
</dbReference>
<dbReference type="PANTHER" id="PTHR13347:SF1">
    <property type="entry name" value="HEAT REPEAT-CONTAINING PROTEIN 3"/>
    <property type="match status" value="1"/>
</dbReference>
<evidence type="ECO:0000313" key="3">
    <source>
        <dbReference type="Proteomes" id="UP000019335"/>
    </source>
</evidence>
<dbReference type="InterPro" id="IPR052616">
    <property type="entry name" value="SYO1-like"/>
</dbReference>
<dbReference type="EMBL" id="AZIL01000352">
    <property type="protein sequence ID" value="EWM28215.1"/>
    <property type="molecule type" value="Genomic_DNA"/>
</dbReference>
<protein>
    <submittedName>
        <fullName evidence="2">Uncharacterized protein</fullName>
    </submittedName>
</protein>
<accession>W7TM87</accession>
<dbReference type="GO" id="GO:0042273">
    <property type="term" value="P:ribosomal large subunit biogenesis"/>
    <property type="evidence" value="ECO:0007669"/>
    <property type="project" value="TreeGrafter"/>
</dbReference>
<feature type="compositionally biased region" description="Basic residues" evidence="1">
    <location>
        <begin position="1"/>
        <end position="14"/>
    </location>
</feature>
<gene>
    <name evidence="2" type="ORF">Naga_100004g17</name>
</gene>
<dbReference type="AlphaFoldDB" id="W7TM87"/>
<dbReference type="OrthoDB" id="10522922at2759"/>